<evidence type="ECO:0000313" key="3">
    <source>
        <dbReference type="WBParaSite" id="GPLIN_000320300"/>
    </source>
</evidence>
<sequence length="97" mass="11529">MFIPTESTNGGHITANYEHLWPTFTNLDQSEEKALRAELAHQKLLNAHMALQTKMEEYQHKQQQTIDDLTEKLKVSIEQLWLKHQEHEEKDILRFEC</sequence>
<evidence type="ECO:0000313" key="2">
    <source>
        <dbReference type="Proteomes" id="UP000050741"/>
    </source>
</evidence>
<dbReference type="Proteomes" id="UP000050741">
    <property type="component" value="Unassembled WGS sequence"/>
</dbReference>
<proteinExistence type="predicted"/>
<dbReference type="AlphaFoldDB" id="A0A183BRG7"/>
<reference evidence="3" key="3">
    <citation type="submission" date="2016-06" db="UniProtKB">
        <authorList>
            <consortium name="WormBaseParasite"/>
        </authorList>
    </citation>
    <scope>IDENTIFICATION</scope>
</reference>
<keyword evidence="2" id="KW-1185">Reference proteome</keyword>
<protein>
    <submittedName>
        <fullName evidence="3">Takusan domain-containing protein</fullName>
    </submittedName>
</protein>
<name>A0A183BRG7_GLOPA</name>
<feature type="coiled-coil region" evidence="1">
    <location>
        <begin position="27"/>
        <end position="61"/>
    </location>
</feature>
<reference evidence="2" key="1">
    <citation type="submission" date="2013-12" db="EMBL/GenBank/DDBJ databases">
        <authorList>
            <person name="Aslett M."/>
        </authorList>
    </citation>
    <scope>NUCLEOTIDE SEQUENCE [LARGE SCALE GENOMIC DNA]</scope>
    <source>
        <strain evidence="2">Lindley</strain>
    </source>
</reference>
<organism evidence="2 3">
    <name type="scientific">Globodera pallida</name>
    <name type="common">Potato cyst nematode worm</name>
    <name type="synonym">Heterodera pallida</name>
    <dbReference type="NCBI Taxonomy" id="36090"/>
    <lineage>
        <taxon>Eukaryota</taxon>
        <taxon>Metazoa</taxon>
        <taxon>Ecdysozoa</taxon>
        <taxon>Nematoda</taxon>
        <taxon>Chromadorea</taxon>
        <taxon>Rhabditida</taxon>
        <taxon>Tylenchina</taxon>
        <taxon>Tylenchomorpha</taxon>
        <taxon>Tylenchoidea</taxon>
        <taxon>Heteroderidae</taxon>
        <taxon>Heteroderinae</taxon>
        <taxon>Globodera</taxon>
    </lineage>
</organism>
<evidence type="ECO:0000256" key="1">
    <source>
        <dbReference type="SAM" id="Coils"/>
    </source>
</evidence>
<keyword evidence="1" id="KW-0175">Coiled coil</keyword>
<reference evidence="2" key="2">
    <citation type="submission" date="2014-05" db="EMBL/GenBank/DDBJ databases">
        <title>The genome and life-stage specific transcriptomes of Globodera pallida elucidate key aspects of plant parasitism by a cyst nematode.</title>
        <authorList>
            <person name="Cotton J.A."/>
            <person name="Lilley C.J."/>
            <person name="Jones L.M."/>
            <person name="Kikuchi T."/>
            <person name="Reid A.J."/>
            <person name="Thorpe P."/>
            <person name="Tsai I.J."/>
            <person name="Beasley H."/>
            <person name="Blok V."/>
            <person name="Cock P.J.A."/>
            <person name="Van den Akker S.E."/>
            <person name="Holroyd N."/>
            <person name="Hunt M."/>
            <person name="Mantelin S."/>
            <person name="Naghra H."/>
            <person name="Pain A."/>
            <person name="Palomares-Rius J.E."/>
            <person name="Zarowiecki M."/>
            <person name="Berriman M."/>
            <person name="Jones J.T."/>
            <person name="Urwin P.E."/>
        </authorList>
    </citation>
    <scope>NUCLEOTIDE SEQUENCE [LARGE SCALE GENOMIC DNA]</scope>
    <source>
        <strain evidence="2">Lindley</strain>
    </source>
</reference>
<dbReference type="WBParaSite" id="GPLIN_000320300">
    <property type="protein sequence ID" value="GPLIN_000320300"/>
    <property type="gene ID" value="GPLIN_000320300"/>
</dbReference>
<accession>A0A183BRG7</accession>